<keyword evidence="3" id="KW-1185">Reference proteome</keyword>
<feature type="region of interest" description="Disordered" evidence="1">
    <location>
        <begin position="1"/>
        <end position="35"/>
    </location>
</feature>
<dbReference type="EMBL" id="KQ086590">
    <property type="protein sequence ID" value="KLO04331.1"/>
    <property type="molecule type" value="Genomic_DNA"/>
</dbReference>
<proteinExistence type="predicted"/>
<dbReference type="InParanoid" id="A0A0H2RHJ2"/>
<sequence>MFTLYFGRFPAPQASRPTPSSSHPKMPGRPKSKQKIAQELCTEKEMLMDRAVALYQAELKKPNATGRAQRLGLRSCC</sequence>
<evidence type="ECO:0000313" key="2">
    <source>
        <dbReference type="EMBL" id="KLO04331.1"/>
    </source>
</evidence>
<name>A0A0H2RHJ2_9AGAM</name>
<organism evidence="2 3">
    <name type="scientific">Schizopora paradoxa</name>
    <dbReference type="NCBI Taxonomy" id="27342"/>
    <lineage>
        <taxon>Eukaryota</taxon>
        <taxon>Fungi</taxon>
        <taxon>Dikarya</taxon>
        <taxon>Basidiomycota</taxon>
        <taxon>Agaricomycotina</taxon>
        <taxon>Agaricomycetes</taxon>
        <taxon>Hymenochaetales</taxon>
        <taxon>Schizoporaceae</taxon>
        <taxon>Schizopora</taxon>
    </lineage>
</organism>
<dbReference type="Proteomes" id="UP000053477">
    <property type="component" value="Unassembled WGS sequence"/>
</dbReference>
<protein>
    <submittedName>
        <fullName evidence="2">Uncharacterized protein</fullName>
    </submittedName>
</protein>
<dbReference type="AlphaFoldDB" id="A0A0H2RHJ2"/>
<evidence type="ECO:0000313" key="3">
    <source>
        <dbReference type="Proteomes" id="UP000053477"/>
    </source>
</evidence>
<accession>A0A0H2RHJ2</accession>
<evidence type="ECO:0000256" key="1">
    <source>
        <dbReference type="SAM" id="MobiDB-lite"/>
    </source>
</evidence>
<gene>
    <name evidence="2" type="ORF">SCHPADRAFT_989777</name>
</gene>
<reference evidence="2 3" key="1">
    <citation type="submission" date="2015-04" db="EMBL/GenBank/DDBJ databases">
        <title>Complete genome sequence of Schizopora paradoxa KUC8140, a cosmopolitan wood degrader in East Asia.</title>
        <authorList>
            <consortium name="DOE Joint Genome Institute"/>
            <person name="Min B."/>
            <person name="Park H."/>
            <person name="Jang Y."/>
            <person name="Kim J.-J."/>
            <person name="Kim K.H."/>
            <person name="Pangilinan J."/>
            <person name="Lipzen A."/>
            <person name="Riley R."/>
            <person name="Grigoriev I.V."/>
            <person name="Spatafora J.W."/>
            <person name="Choi I.-G."/>
        </authorList>
    </citation>
    <scope>NUCLEOTIDE SEQUENCE [LARGE SCALE GENOMIC DNA]</scope>
    <source>
        <strain evidence="2 3">KUC8140</strain>
    </source>
</reference>